<accession>A0A093HA42</accession>
<gene>
    <name evidence="1" type="ORF">N308_08281</name>
</gene>
<organism evidence="1 2">
    <name type="scientific">Struthio camelus australis</name>
    <dbReference type="NCBI Taxonomy" id="441894"/>
    <lineage>
        <taxon>Eukaryota</taxon>
        <taxon>Metazoa</taxon>
        <taxon>Chordata</taxon>
        <taxon>Craniata</taxon>
        <taxon>Vertebrata</taxon>
        <taxon>Euteleostomi</taxon>
        <taxon>Archelosauria</taxon>
        <taxon>Archosauria</taxon>
        <taxon>Dinosauria</taxon>
        <taxon>Saurischia</taxon>
        <taxon>Theropoda</taxon>
        <taxon>Coelurosauria</taxon>
        <taxon>Aves</taxon>
        <taxon>Palaeognathae</taxon>
        <taxon>Struthioniformes</taxon>
        <taxon>Struthionidae</taxon>
        <taxon>Struthio</taxon>
    </lineage>
</organism>
<evidence type="ECO:0000313" key="1">
    <source>
        <dbReference type="EMBL" id="KFV79463.1"/>
    </source>
</evidence>
<dbReference type="Proteomes" id="UP000053584">
    <property type="component" value="Unassembled WGS sequence"/>
</dbReference>
<proteinExistence type="predicted"/>
<reference evidence="1 2" key="1">
    <citation type="submission" date="2014-04" db="EMBL/GenBank/DDBJ databases">
        <title>Genome evolution of avian class.</title>
        <authorList>
            <person name="Zhang G."/>
            <person name="Li C."/>
        </authorList>
    </citation>
    <scope>NUCLEOTIDE SEQUENCE [LARGE SCALE GENOMIC DNA]</scope>
    <source>
        <strain evidence="1">BGI_N308</strain>
    </source>
</reference>
<protein>
    <submittedName>
        <fullName evidence="1">Vacuolar protein sorting-associated protein 13D</fullName>
    </submittedName>
</protein>
<dbReference type="AlphaFoldDB" id="A0A093HA42"/>
<feature type="non-terminal residue" evidence="1">
    <location>
        <position position="158"/>
    </location>
</feature>
<name>A0A093HA42_STRCA</name>
<sequence>MTSLDYAWDEPILPPFIMLTVKGAGSSEIICSMNDFQDSKQLYYENFIYIAAAYTFSGLQETTARPVASNKDAAYAELVLDVSPKTQRVVLKKKEPGKRSQLWRMTGTGMLCHEGSSVPQNPHKPSSPRSVDSSMILDIAGLAAVTDNRYEPLMLRKP</sequence>
<dbReference type="STRING" id="441894.ENSSCUP00000009249"/>
<keyword evidence="2" id="KW-1185">Reference proteome</keyword>
<dbReference type="EMBL" id="KL206171">
    <property type="protein sequence ID" value="KFV79463.1"/>
    <property type="molecule type" value="Genomic_DNA"/>
</dbReference>
<evidence type="ECO:0000313" key="2">
    <source>
        <dbReference type="Proteomes" id="UP000053584"/>
    </source>
</evidence>